<dbReference type="GO" id="GO:0005694">
    <property type="term" value="C:chromosome"/>
    <property type="evidence" value="ECO:0007669"/>
    <property type="project" value="UniProtKB-SubCell"/>
</dbReference>
<dbReference type="Pfam" id="PF00498">
    <property type="entry name" value="FHA"/>
    <property type="match status" value="1"/>
</dbReference>
<feature type="compositionally biased region" description="Polar residues" evidence="9">
    <location>
        <begin position="632"/>
        <end position="647"/>
    </location>
</feature>
<dbReference type="GO" id="GO:0030870">
    <property type="term" value="C:Mre11 complex"/>
    <property type="evidence" value="ECO:0007669"/>
    <property type="project" value="InterPro"/>
</dbReference>
<keyword evidence="4" id="KW-0227">DNA damage</keyword>
<comment type="subcellular location">
    <subcellularLocation>
        <location evidence="2">Chromosome</location>
    </subcellularLocation>
    <subcellularLocation>
        <location evidence="1">Nucleus</location>
    </subcellularLocation>
</comment>
<feature type="region of interest" description="Disordered" evidence="9">
    <location>
        <begin position="590"/>
        <end position="666"/>
    </location>
</feature>
<dbReference type="GO" id="GO:0003684">
    <property type="term" value="F:damaged DNA binding"/>
    <property type="evidence" value="ECO:0007669"/>
    <property type="project" value="TreeGrafter"/>
</dbReference>
<feature type="region of interest" description="Disordered" evidence="9">
    <location>
        <begin position="418"/>
        <end position="546"/>
    </location>
</feature>
<feature type="region of interest" description="Disordered" evidence="9">
    <location>
        <begin position="934"/>
        <end position="1131"/>
    </location>
</feature>
<dbReference type="InterPro" id="IPR008984">
    <property type="entry name" value="SMAD_FHA_dom_sf"/>
</dbReference>
<evidence type="ECO:0000259" key="10">
    <source>
        <dbReference type="PROSITE" id="PS50006"/>
    </source>
</evidence>
<dbReference type="PROSITE" id="PS50006">
    <property type="entry name" value="FHA_DOMAIN"/>
    <property type="match status" value="1"/>
</dbReference>
<feature type="region of interest" description="Disordered" evidence="9">
    <location>
        <begin position="793"/>
        <end position="891"/>
    </location>
</feature>
<feature type="domain" description="FHA" evidence="10">
    <location>
        <begin position="24"/>
        <end position="85"/>
    </location>
</feature>
<evidence type="ECO:0000256" key="3">
    <source>
        <dbReference type="ARBA" id="ARBA00022454"/>
    </source>
</evidence>
<evidence type="ECO:0000256" key="6">
    <source>
        <dbReference type="ARBA" id="ARBA00023242"/>
    </source>
</evidence>
<dbReference type="GO" id="GO:0000724">
    <property type="term" value="P:double-strand break repair via homologous recombination"/>
    <property type="evidence" value="ECO:0007669"/>
    <property type="project" value="TreeGrafter"/>
</dbReference>
<evidence type="ECO:0000256" key="1">
    <source>
        <dbReference type="ARBA" id="ARBA00004123"/>
    </source>
</evidence>
<feature type="compositionally biased region" description="Basic and acidic residues" evidence="9">
    <location>
        <begin position="648"/>
        <end position="658"/>
    </location>
</feature>
<organism evidence="11 12">
    <name type="scientific">Leptomonas seymouri</name>
    <dbReference type="NCBI Taxonomy" id="5684"/>
    <lineage>
        <taxon>Eukaryota</taxon>
        <taxon>Discoba</taxon>
        <taxon>Euglenozoa</taxon>
        <taxon>Kinetoplastea</taxon>
        <taxon>Metakinetoplastina</taxon>
        <taxon>Trypanosomatida</taxon>
        <taxon>Trypanosomatidae</taxon>
        <taxon>Leishmaniinae</taxon>
        <taxon>Leptomonas</taxon>
    </lineage>
</organism>
<evidence type="ECO:0000256" key="9">
    <source>
        <dbReference type="SAM" id="MobiDB-lite"/>
    </source>
</evidence>
<dbReference type="FunFam" id="2.60.200.20:FF:000017">
    <property type="entry name" value="Nibrin"/>
    <property type="match status" value="1"/>
</dbReference>
<dbReference type="PANTHER" id="PTHR12162:SF0">
    <property type="entry name" value="NIBRIN"/>
    <property type="match status" value="1"/>
</dbReference>
<reference evidence="11 12" key="1">
    <citation type="journal article" date="2015" name="PLoS Pathog.">
        <title>Leptomonas seymouri: Adaptations to the Dixenous Life Cycle Analyzed by Genome Sequencing, Transcriptome Profiling and Co-infection with Leishmania donovani.</title>
        <authorList>
            <person name="Kraeva N."/>
            <person name="Butenko A."/>
            <person name="Hlavacova J."/>
            <person name="Kostygov A."/>
            <person name="Myskova J."/>
            <person name="Grybchuk D."/>
            <person name="Lestinova T."/>
            <person name="Votypka J."/>
            <person name="Volf P."/>
            <person name="Opperdoes F."/>
            <person name="Flegontov P."/>
            <person name="Lukes J."/>
            <person name="Yurchenko V."/>
        </authorList>
    </citation>
    <scope>NUCLEOTIDE SEQUENCE [LARGE SCALE GENOMIC DNA]</scope>
    <source>
        <strain evidence="11 12">ATCC 30220</strain>
    </source>
</reference>
<evidence type="ECO:0000313" key="11">
    <source>
        <dbReference type="EMBL" id="KPI89317.1"/>
    </source>
</evidence>
<feature type="compositionally biased region" description="Polar residues" evidence="9">
    <location>
        <begin position="1013"/>
        <end position="1041"/>
    </location>
</feature>
<keyword evidence="3" id="KW-0158">Chromosome</keyword>
<feature type="compositionally biased region" description="Polar residues" evidence="9">
    <location>
        <begin position="1077"/>
        <end position="1087"/>
    </location>
</feature>
<evidence type="ECO:0000313" key="12">
    <source>
        <dbReference type="Proteomes" id="UP000038009"/>
    </source>
</evidence>
<dbReference type="OrthoDB" id="552194at2759"/>
<dbReference type="Proteomes" id="UP000038009">
    <property type="component" value="Unassembled WGS sequence"/>
</dbReference>
<dbReference type="SMART" id="SM00240">
    <property type="entry name" value="FHA"/>
    <property type="match status" value="1"/>
</dbReference>
<evidence type="ECO:0000256" key="8">
    <source>
        <dbReference type="ARBA" id="ARBA00044757"/>
    </source>
</evidence>
<dbReference type="CDD" id="cd22667">
    <property type="entry name" value="FHA_NBN"/>
    <property type="match status" value="1"/>
</dbReference>
<dbReference type="EMBL" id="LJSK01000026">
    <property type="protein sequence ID" value="KPI89317.1"/>
    <property type="molecule type" value="Genomic_DNA"/>
</dbReference>
<dbReference type="VEuPathDB" id="TriTrypDB:Lsey_0026_0130"/>
<evidence type="ECO:0000256" key="2">
    <source>
        <dbReference type="ARBA" id="ARBA00004286"/>
    </source>
</evidence>
<accession>A0A0N0P8B2</accession>
<evidence type="ECO:0000256" key="4">
    <source>
        <dbReference type="ARBA" id="ARBA00022763"/>
    </source>
</evidence>
<evidence type="ECO:0000256" key="7">
    <source>
        <dbReference type="ARBA" id="ARBA00023306"/>
    </source>
</evidence>
<dbReference type="OMA" id="RYSVLDP"/>
<feature type="compositionally biased region" description="Acidic residues" evidence="9">
    <location>
        <begin position="696"/>
        <end position="705"/>
    </location>
</feature>
<evidence type="ECO:0000256" key="5">
    <source>
        <dbReference type="ARBA" id="ARBA00023204"/>
    </source>
</evidence>
<feature type="compositionally biased region" description="Low complexity" evidence="9">
    <location>
        <begin position="730"/>
        <end position="745"/>
    </location>
</feature>
<dbReference type="InterPro" id="IPR040227">
    <property type="entry name" value="Nibrin-rel"/>
</dbReference>
<feature type="compositionally biased region" description="Low complexity" evidence="9">
    <location>
        <begin position="1103"/>
        <end position="1131"/>
    </location>
</feature>
<keyword evidence="5" id="KW-0234">DNA repair</keyword>
<name>A0A0N0P8B2_LEPSE</name>
<dbReference type="Gene3D" id="2.60.200.20">
    <property type="match status" value="1"/>
</dbReference>
<keyword evidence="12" id="KW-1185">Reference proteome</keyword>
<feature type="compositionally biased region" description="Polar residues" evidence="9">
    <location>
        <begin position="861"/>
        <end position="872"/>
    </location>
</feature>
<keyword evidence="6" id="KW-0539">Nucleus</keyword>
<gene>
    <name evidence="11" type="ORF">ABL78_1546</name>
</gene>
<feature type="compositionally biased region" description="Low complexity" evidence="9">
    <location>
        <begin position="424"/>
        <end position="450"/>
    </location>
</feature>
<comment type="caution">
    <text evidence="11">The sequence shown here is derived from an EMBL/GenBank/DDBJ whole genome shotgun (WGS) entry which is preliminary data.</text>
</comment>
<comment type="similarity">
    <text evidence="8">Belongs to the Nibrin family.</text>
</comment>
<keyword evidence="7" id="KW-0131">Cell cycle</keyword>
<dbReference type="GO" id="GO:0007095">
    <property type="term" value="P:mitotic G2 DNA damage checkpoint signaling"/>
    <property type="evidence" value="ECO:0007669"/>
    <property type="project" value="InterPro"/>
</dbReference>
<dbReference type="SUPFAM" id="SSF49879">
    <property type="entry name" value="SMAD/FHA domain"/>
    <property type="match status" value="1"/>
</dbReference>
<feature type="compositionally biased region" description="Polar residues" evidence="9">
    <location>
        <begin position="590"/>
        <end position="605"/>
    </location>
</feature>
<sequence>MYILEVNHGGGEIHRHFLLPGQTYTLGRKECRILLPAAEPSISRHHATIIVASMPRYSVLDPSAQLEIRIEDVSKHGTFVDRERVGKDNTRFLYPEDRIRFGLRVTARIIPMMLILGISPDLTDENLDIVLDAAVHIGALVVEDVIPAPLKYYERHTNCVGFLYVAEDNFVMEETMMQALGYGYTLVTPGYITHLVKCLEEKDTLMPSEFPTPLSPSPASIGLRAVHYRRPAQTFFSVTEFLSMGRPIAASVFHRHTFLMLDDRIRSAYEGVIKQFGGTTEPLALDTIPQWRAQHPQVGPYPLTTCVLVAEDDFRAISEDVMERGGGRRSMSNSQSRPHVAGYLRLYQCGVCLIPEENVHLALYRNDSRELNTKTTACCLQRNNEDMLADTASATPTLAPAPTAAAAKAAKATSVESAFSKGNSPSSEVVATASAAAGRRSNGSMRGSQSPHRSLPASPNVTYMAPAQRRRSLESACATVPSASPAGSGDKSSAATIPLTPASPSSLPVAAERSGSRAGSCVTHSAGPPLQRPAPNDSVVPNMAAAAPQPKAAPAVAACAPLTPSQPPPALNAGLLASKASASLNLNQISSDSSTATPDVNSATSPIATTPPVTVKPPASSPEALASRAATAPTTTESVTVGTSASADENHSNSHELEATTSGEANSQLIRSRLVRPRASHPFSLALRPRHNSDNNSDEDEGEVPDNERVTSSTAEANGVEEDGSAVPPQTRCTTQSTTRRSSVGGRRHSLGAQPSPVICPLKSEEVLRPRSRTASGSQQSASAVGFVGVGRRSLGHSEERPPLPPSEDGQQLITMEEAQRRRSGSMELRNQGGPPLLPTRTPSTTSIATATATPSVPEVASSNEVGATHTHTSVRRGEQRLASASAPPPRRSVVRVNLAIVNSQAERSASPQQGSTKLRRFSTPEHGVVVHTAMQVNKSPPRQRVEAVRINNATSARRRSSVSREAEVSISRHTSLEDDSASTGGRGSMSNHRSVLRRESINTVSRPPPPNGSVTRRASSSFHRSDSAQLQEKATPQRLTTPRVSSSVPRRRSKIYGSVQRQRSPELTAGEGEPWVTNSSSLTNPGPSAAAPQVSIRRRRSSPTQGSGAGGSSSSSGGAAIGRAAPGQIPGLRGSSAAPFLGGAGNSTAEGYFRINDELSMHCQKFMKEFMDDFMSETERVTRSVVRQTYMDVPSKETLESGVERILEFLQYINSTESDIPSMYSTGSTRAACHQVRQKSQYTLSKIKACYKTVSCKIPQSLTRARAALSTRNASPTQRRLNSVAVVHEAGTARRQSTL</sequence>
<feature type="compositionally biased region" description="Low complexity" evidence="9">
    <location>
        <begin position="606"/>
        <end position="622"/>
    </location>
</feature>
<dbReference type="PANTHER" id="PTHR12162">
    <property type="entry name" value="NIBRIN-RELATED"/>
    <property type="match status" value="1"/>
</dbReference>
<feature type="region of interest" description="Disordered" evidence="9">
    <location>
        <begin position="680"/>
        <end position="762"/>
    </location>
</feature>
<feature type="compositionally biased region" description="Low complexity" evidence="9">
    <location>
        <begin position="839"/>
        <end position="856"/>
    </location>
</feature>
<protein>
    <recommendedName>
        <fullName evidence="10">FHA domain-containing protein</fullName>
    </recommendedName>
</protein>
<proteinExistence type="inferred from homology"/>
<dbReference type="InterPro" id="IPR000253">
    <property type="entry name" value="FHA_dom"/>
</dbReference>